<dbReference type="PANTHER" id="PTHR22893">
    <property type="entry name" value="NADH OXIDOREDUCTASE-RELATED"/>
    <property type="match status" value="1"/>
</dbReference>
<dbReference type="Gene3D" id="3.20.20.70">
    <property type="entry name" value="Aldolase class I"/>
    <property type="match status" value="1"/>
</dbReference>
<dbReference type="InterPro" id="IPR001155">
    <property type="entry name" value="OxRdtase_FMN_N"/>
</dbReference>
<protein>
    <submittedName>
        <fullName evidence="5">Alkene reductase</fullName>
    </submittedName>
</protein>
<gene>
    <name evidence="5" type="ORF">GCM10017083_45260</name>
</gene>
<proteinExistence type="inferred from homology"/>
<reference evidence="5" key="2">
    <citation type="submission" date="2020-09" db="EMBL/GenBank/DDBJ databases">
        <authorList>
            <person name="Sun Q."/>
            <person name="Kim S."/>
        </authorList>
    </citation>
    <scope>NUCLEOTIDE SEQUENCE</scope>
    <source>
        <strain evidence="5">KCTC 42651</strain>
    </source>
</reference>
<name>A0A918XVR4_9PROT</name>
<evidence type="ECO:0000313" key="6">
    <source>
        <dbReference type="Proteomes" id="UP000630353"/>
    </source>
</evidence>
<comment type="cofactor">
    <cofactor evidence="1">
        <name>FMN</name>
        <dbReference type="ChEBI" id="CHEBI:58210"/>
    </cofactor>
</comment>
<evidence type="ECO:0000313" key="5">
    <source>
        <dbReference type="EMBL" id="GHD59932.1"/>
    </source>
</evidence>
<comment type="similarity">
    <text evidence="2">Belongs to the NADH:flavin oxidoreductase/NADH oxidase family.</text>
</comment>
<organism evidence="5 6">
    <name type="scientific">Thalassobaculum fulvum</name>
    <dbReference type="NCBI Taxonomy" id="1633335"/>
    <lineage>
        <taxon>Bacteria</taxon>
        <taxon>Pseudomonadati</taxon>
        <taxon>Pseudomonadota</taxon>
        <taxon>Alphaproteobacteria</taxon>
        <taxon>Rhodospirillales</taxon>
        <taxon>Thalassobaculaceae</taxon>
        <taxon>Thalassobaculum</taxon>
    </lineage>
</organism>
<dbReference type="FunFam" id="3.20.20.70:FF:000059">
    <property type="entry name" value="N-ethylmaleimide reductase, FMN-linked"/>
    <property type="match status" value="1"/>
</dbReference>
<evidence type="ECO:0000259" key="4">
    <source>
        <dbReference type="Pfam" id="PF00724"/>
    </source>
</evidence>
<dbReference type="Pfam" id="PF00724">
    <property type="entry name" value="Oxidored_FMN"/>
    <property type="match status" value="1"/>
</dbReference>
<dbReference type="InterPro" id="IPR045247">
    <property type="entry name" value="Oye-like"/>
</dbReference>
<reference evidence="5" key="1">
    <citation type="journal article" date="2014" name="Int. J. Syst. Evol. Microbiol.">
        <title>Complete genome sequence of Corynebacterium casei LMG S-19264T (=DSM 44701T), isolated from a smear-ripened cheese.</title>
        <authorList>
            <consortium name="US DOE Joint Genome Institute (JGI-PGF)"/>
            <person name="Walter F."/>
            <person name="Albersmeier A."/>
            <person name="Kalinowski J."/>
            <person name="Ruckert C."/>
        </authorList>
    </citation>
    <scope>NUCLEOTIDE SEQUENCE</scope>
    <source>
        <strain evidence="5">KCTC 42651</strain>
    </source>
</reference>
<sequence length="360" mass="38660">MTADLFDTFQMGDLTLANRMVMAPMTRNRADGDGVVPPLMVRYYAQRASAGLIVTESAPVSPGAVGYPFTPGAFSDAQAAGWLRLTNAVHSAGGRVFIQLQHCGRISHPSLQPGGATPVAPSAIRPDGQAVTYAGTQDFVTPRALETGEIPAIVEEFRHAAEIARRAGFDGVEVHGANGYLIDQFLRDGSNRRTDAYGGSPANRMRLLNEILDAVATVWPAGRIGLRLTPENGFNSMADSDPQAHFGYFFERLGGRGLAYLHVLEGDMTTKASAVDYRALRAMFDGPYIANNGYDLARARTAIASGAADLVAFGIPFLANPDLVRRYREDLPLNLADPTTFYAGSETGYTDYPVYHGAHG</sequence>
<dbReference type="GO" id="GO:0005829">
    <property type="term" value="C:cytosol"/>
    <property type="evidence" value="ECO:0007669"/>
    <property type="project" value="TreeGrafter"/>
</dbReference>
<dbReference type="AlphaFoldDB" id="A0A918XVR4"/>
<dbReference type="InterPro" id="IPR013785">
    <property type="entry name" value="Aldolase_TIM"/>
</dbReference>
<dbReference type="EMBL" id="BMZS01000011">
    <property type="protein sequence ID" value="GHD59932.1"/>
    <property type="molecule type" value="Genomic_DNA"/>
</dbReference>
<feature type="domain" description="NADH:flavin oxidoreductase/NADH oxidase N-terminal" evidence="4">
    <location>
        <begin position="4"/>
        <end position="334"/>
    </location>
</feature>
<dbReference type="Proteomes" id="UP000630353">
    <property type="component" value="Unassembled WGS sequence"/>
</dbReference>
<accession>A0A918XVR4</accession>
<evidence type="ECO:0000256" key="1">
    <source>
        <dbReference type="ARBA" id="ARBA00001917"/>
    </source>
</evidence>
<keyword evidence="3" id="KW-0560">Oxidoreductase</keyword>
<dbReference type="PANTHER" id="PTHR22893:SF98">
    <property type="entry name" value="OXIDOREDUCTASE"/>
    <property type="match status" value="1"/>
</dbReference>
<dbReference type="GO" id="GO:0016628">
    <property type="term" value="F:oxidoreductase activity, acting on the CH-CH group of donors, NAD or NADP as acceptor"/>
    <property type="evidence" value="ECO:0007669"/>
    <property type="project" value="UniProtKB-ARBA"/>
</dbReference>
<keyword evidence="6" id="KW-1185">Reference proteome</keyword>
<evidence type="ECO:0000256" key="2">
    <source>
        <dbReference type="ARBA" id="ARBA00005979"/>
    </source>
</evidence>
<evidence type="ECO:0000256" key="3">
    <source>
        <dbReference type="ARBA" id="ARBA00023002"/>
    </source>
</evidence>
<dbReference type="RefSeq" id="WP_189993923.1">
    <property type="nucleotide sequence ID" value="NZ_BMZS01000011.1"/>
</dbReference>
<dbReference type="SUPFAM" id="SSF51395">
    <property type="entry name" value="FMN-linked oxidoreductases"/>
    <property type="match status" value="1"/>
</dbReference>
<comment type="caution">
    <text evidence="5">The sequence shown here is derived from an EMBL/GenBank/DDBJ whole genome shotgun (WGS) entry which is preliminary data.</text>
</comment>
<dbReference type="CDD" id="cd02933">
    <property type="entry name" value="OYE_like_FMN"/>
    <property type="match status" value="1"/>
</dbReference>
<dbReference type="GO" id="GO:0010181">
    <property type="term" value="F:FMN binding"/>
    <property type="evidence" value="ECO:0007669"/>
    <property type="project" value="InterPro"/>
</dbReference>